<keyword evidence="8" id="KW-0443">Lipid metabolism</keyword>
<comment type="similarity">
    <text evidence="2">Belongs to the diacylglycerol acyltransferase family.</text>
</comment>
<dbReference type="STRING" id="6290.A0A158QNH3"/>
<dbReference type="PANTHER" id="PTHR12317">
    <property type="entry name" value="DIACYLGLYCEROL O-ACYLTRANSFERASE"/>
    <property type="match status" value="1"/>
</dbReference>
<evidence type="ECO:0000256" key="1">
    <source>
        <dbReference type="ARBA" id="ARBA00004477"/>
    </source>
</evidence>
<evidence type="ECO:0000256" key="11">
    <source>
        <dbReference type="SAM" id="Phobius"/>
    </source>
</evidence>
<dbReference type="InterPro" id="IPR007130">
    <property type="entry name" value="DAGAT"/>
</dbReference>
<keyword evidence="4" id="KW-0808">Transferase</keyword>
<evidence type="ECO:0000313" key="13">
    <source>
        <dbReference type="Proteomes" id="UP000268014"/>
    </source>
</evidence>
<feature type="transmembrane region" description="Helical" evidence="11">
    <location>
        <begin position="20"/>
        <end position="38"/>
    </location>
</feature>
<accession>A0A158QNH3</accession>
<keyword evidence="3" id="KW-0444">Lipid biosynthesis</keyword>
<evidence type="ECO:0000256" key="5">
    <source>
        <dbReference type="ARBA" id="ARBA00022692"/>
    </source>
</evidence>
<dbReference type="Proteomes" id="UP000268014">
    <property type="component" value="Unassembled WGS sequence"/>
</dbReference>
<gene>
    <name evidence="12" type="ORF">HPLM_LOCUS10416</name>
</gene>
<evidence type="ECO:0000313" key="12">
    <source>
        <dbReference type="EMBL" id="VDO40078.1"/>
    </source>
</evidence>
<feature type="transmembrane region" description="Helical" evidence="11">
    <location>
        <begin position="44"/>
        <end position="64"/>
    </location>
</feature>
<dbReference type="GO" id="GO:0005789">
    <property type="term" value="C:endoplasmic reticulum membrane"/>
    <property type="evidence" value="ECO:0007669"/>
    <property type="project" value="UniProtKB-SubCell"/>
</dbReference>
<organism evidence="14">
    <name type="scientific">Haemonchus placei</name>
    <name type="common">Barber's pole worm</name>
    <dbReference type="NCBI Taxonomy" id="6290"/>
    <lineage>
        <taxon>Eukaryota</taxon>
        <taxon>Metazoa</taxon>
        <taxon>Ecdysozoa</taxon>
        <taxon>Nematoda</taxon>
        <taxon>Chromadorea</taxon>
        <taxon>Rhabditida</taxon>
        <taxon>Rhabditina</taxon>
        <taxon>Rhabditomorpha</taxon>
        <taxon>Strongyloidea</taxon>
        <taxon>Trichostrongylidae</taxon>
        <taxon>Haemonchus</taxon>
    </lineage>
</organism>
<dbReference type="GO" id="GO:0019432">
    <property type="term" value="P:triglyceride biosynthetic process"/>
    <property type="evidence" value="ECO:0007669"/>
    <property type="project" value="TreeGrafter"/>
</dbReference>
<protein>
    <submittedName>
        <fullName evidence="14">Acyltransferase</fullName>
    </submittedName>
</protein>
<dbReference type="Pfam" id="PF03982">
    <property type="entry name" value="DAGAT"/>
    <property type="match status" value="3"/>
</dbReference>
<keyword evidence="9 11" id="KW-0472">Membrane</keyword>
<dbReference type="GO" id="GO:0004144">
    <property type="term" value="F:diacylglycerol O-acyltransferase activity"/>
    <property type="evidence" value="ECO:0007669"/>
    <property type="project" value="TreeGrafter"/>
</dbReference>
<keyword evidence="5 11" id="KW-0812">Transmembrane</keyword>
<reference evidence="14" key="1">
    <citation type="submission" date="2016-04" db="UniProtKB">
        <authorList>
            <consortium name="WormBaseParasite"/>
        </authorList>
    </citation>
    <scope>IDENTIFICATION</scope>
</reference>
<evidence type="ECO:0000313" key="14">
    <source>
        <dbReference type="WBParaSite" id="HPLM_0001042401-mRNA-1"/>
    </source>
</evidence>
<comment type="subcellular location">
    <subcellularLocation>
        <location evidence="1">Endoplasmic reticulum membrane</location>
        <topology evidence="1">Multi-pass membrane protein</topology>
    </subcellularLocation>
</comment>
<evidence type="ECO:0000256" key="9">
    <source>
        <dbReference type="ARBA" id="ARBA00023136"/>
    </source>
</evidence>
<evidence type="ECO:0000256" key="3">
    <source>
        <dbReference type="ARBA" id="ARBA00022516"/>
    </source>
</evidence>
<evidence type="ECO:0000256" key="8">
    <source>
        <dbReference type="ARBA" id="ARBA00023098"/>
    </source>
</evidence>
<evidence type="ECO:0000256" key="10">
    <source>
        <dbReference type="ARBA" id="ARBA00023315"/>
    </source>
</evidence>
<sequence>MRRLLGIDFSPLFQPWDKKLQTLGVIIIFVMVIPMFAVSLVLPFILFFTFQWHILFLYWLWFLYDRNSPYVGGYNNPWLRRADVQLTPRGSCNKVLRREWLLLSGFIDCSKESIQNAFARRNAGQAVILVIEGPEHNAKFYNLGGAEEALYARPGSYKLKLLTRKGFIKQALRCGASLVPVYTFGENDIYEQVDITEGSLLYQFQMWVKRHVGVTVPIFYGTGLFQLNFGFLPYRTPLNTVVGAPIDVPKVVEPTDEEVDCLHRQYIEALTGLFEKHKTRFGVPEETKLILIFTFQWHILLAYSLWYLYDRKSPQNGGYRVNFPQRWRIQKWFANYFPITLHRTAELPADRNYIVGCHPHGIIGMAVTSNFASEGTDKSKVFPGIRFSVCTLASNFQVMFTREFLLLCGLIDCSKESIANALAEQKTGRAIVLAVGGAEEALEARPGAHKLKLLTRKGFVKQAIRNGASLVPVYSFGENDLYNQLDNPEGSLVRKIQTLSKRWLGISLPLFYGRGVLQLNFGFLPHRRPIHTVVGAPIAVSRIPEPTDEEVDNVHRQYCKALEELFEQHKTRFGVSKEAKLILYVPYLQMATLQWHILFLYAMWYLYDRDSPKTGGYRNNFPQRWIYYKWFAKYFPVTLHKTAELPDDRNYIVGCHPHGIICMSVSANFASEGTDKSKVVSEVPQPKFEECSIKPFPGIRFSPCTLASNFKVMITRELLLLAGFIDCSKESISNALSAQKGGAEEALYARPGEHVLKLLSRKGFVKQALQHGASLVPVYSFGENDLYYQVDNPKGSLTRAFQRWTKSMLGISTPIFYGRGLFQLDFGLLPRRVPIDTVVGAPIAVPKVLDPSDEEVDRVHRQYCEALTELFEQHKTQFGVSKETKLFFTFQWHILLLYAAWYYYDRNSPKRGGYASEWVQRWTVHKWFADYFPVTLHKTVDLSPNHNYLIGCHPHGIIAMAVYANFATNGTNKYAKFPGIRFRVCTLTFNFKMMIKRELLLLMGCIDASRESIEYVLDSQETGRAVVIVVGGAEEALDAHPGYHTLVLKSRKGFVREALKTGAYLVPVYSFGENEVFDQVENPKGSTIRRFQSWVKHLAGFSLPFFHGRGIFQLTFGYLPFRKPIDTVVGEPIPVTKVPNPTQEQIDELHEIYVEKLNSLFEEHKQRYGVPAETKLVIA</sequence>
<dbReference type="AlphaFoldDB" id="A0A158QNH3"/>
<dbReference type="OrthoDB" id="264532at2759"/>
<keyword evidence="10" id="KW-0012">Acyltransferase</keyword>
<dbReference type="CDD" id="cd07987">
    <property type="entry name" value="LPLAT_MGAT-like"/>
    <property type="match status" value="4"/>
</dbReference>
<dbReference type="PANTHER" id="PTHR12317:SF6">
    <property type="entry name" value="ACYLTRANSFERASE"/>
    <property type="match status" value="1"/>
</dbReference>
<evidence type="ECO:0000256" key="4">
    <source>
        <dbReference type="ARBA" id="ARBA00022679"/>
    </source>
</evidence>
<keyword evidence="6" id="KW-0256">Endoplasmic reticulum</keyword>
<dbReference type="EMBL" id="UZAF01017290">
    <property type="protein sequence ID" value="VDO40078.1"/>
    <property type="molecule type" value="Genomic_DNA"/>
</dbReference>
<keyword evidence="7 11" id="KW-1133">Transmembrane helix</keyword>
<dbReference type="WBParaSite" id="HPLM_0001042401-mRNA-1">
    <property type="protein sequence ID" value="HPLM_0001042401-mRNA-1"/>
    <property type="gene ID" value="HPLM_0001042401"/>
</dbReference>
<evidence type="ECO:0000256" key="6">
    <source>
        <dbReference type="ARBA" id="ARBA00022824"/>
    </source>
</evidence>
<reference evidence="12 13" key="2">
    <citation type="submission" date="2018-11" db="EMBL/GenBank/DDBJ databases">
        <authorList>
            <consortium name="Pathogen Informatics"/>
        </authorList>
    </citation>
    <scope>NUCLEOTIDE SEQUENCE [LARGE SCALE GENOMIC DNA]</scope>
    <source>
        <strain evidence="12 13">MHpl1</strain>
    </source>
</reference>
<keyword evidence="13" id="KW-1185">Reference proteome</keyword>
<proteinExistence type="inferred from homology"/>
<evidence type="ECO:0000256" key="2">
    <source>
        <dbReference type="ARBA" id="ARBA00005420"/>
    </source>
</evidence>
<name>A0A158QNH3_HAEPC</name>
<evidence type="ECO:0000256" key="7">
    <source>
        <dbReference type="ARBA" id="ARBA00022989"/>
    </source>
</evidence>